<dbReference type="InterPro" id="IPR003869">
    <property type="entry name" value="Polysac_CapD-like"/>
</dbReference>
<name>A0A5B9PHH0_9BACT</name>
<dbReference type="Gene3D" id="3.40.50.720">
    <property type="entry name" value="NAD(P)-binding Rossmann-like Domain"/>
    <property type="match status" value="2"/>
</dbReference>
<dbReference type="SUPFAM" id="SSF51735">
    <property type="entry name" value="NAD(P)-binding Rossmann-fold domains"/>
    <property type="match status" value="1"/>
</dbReference>
<proteinExistence type="inferred from homology"/>
<dbReference type="Pfam" id="PF02719">
    <property type="entry name" value="Polysacc_synt_2"/>
    <property type="match status" value="1"/>
</dbReference>
<protein>
    <submittedName>
        <fullName evidence="5">UDP-N-acetyl-alpha-D-glucosamine C6 dehydratase</fullName>
        <ecNumber evidence="5">4.2.1.135</ecNumber>
    </submittedName>
</protein>
<feature type="transmembrane region" description="Helical" evidence="3">
    <location>
        <begin position="100"/>
        <end position="121"/>
    </location>
</feature>
<comment type="similarity">
    <text evidence="1">Belongs to the polysaccharide synthase family.</text>
</comment>
<feature type="region of interest" description="Disordered" evidence="2">
    <location>
        <begin position="630"/>
        <end position="651"/>
    </location>
</feature>
<evidence type="ECO:0000259" key="4">
    <source>
        <dbReference type="Pfam" id="PF02719"/>
    </source>
</evidence>
<keyword evidence="3" id="KW-0472">Membrane</keyword>
<evidence type="ECO:0000256" key="2">
    <source>
        <dbReference type="SAM" id="MobiDB-lite"/>
    </source>
</evidence>
<dbReference type="InterPro" id="IPR036291">
    <property type="entry name" value="NAD(P)-bd_dom_sf"/>
</dbReference>
<dbReference type="Pfam" id="PF13727">
    <property type="entry name" value="CoA_binding_3"/>
    <property type="match status" value="1"/>
</dbReference>
<feature type="transmembrane region" description="Helical" evidence="3">
    <location>
        <begin position="67"/>
        <end position="88"/>
    </location>
</feature>
<keyword evidence="6" id="KW-1185">Reference proteome</keyword>
<keyword evidence="5" id="KW-0456">Lyase</keyword>
<organism evidence="5 6">
    <name type="scientific">Mariniblastus fucicola</name>
    <dbReference type="NCBI Taxonomy" id="980251"/>
    <lineage>
        <taxon>Bacteria</taxon>
        <taxon>Pseudomonadati</taxon>
        <taxon>Planctomycetota</taxon>
        <taxon>Planctomycetia</taxon>
        <taxon>Pirellulales</taxon>
        <taxon>Pirellulaceae</taxon>
        <taxon>Mariniblastus</taxon>
    </lineage>
</organism>
<keyword evidence="3" id="KW-1133">Transmembrane helix</keyword>
<evidence type="ECO:0000256" key="1">
    <source>
        <dbReference type="ARBA" id="ARBA00007430"/>
    </source>
</evidence>
<dbReference type="PANTHER" id="PTHR43318">
    <property type="entry name" value="UDP-N-ACETYLGLUCOSAMINE 4,6-DEHYDRATASE"/>
    <property type="match status" value="1"/>
</dbReference>
<dbReference type="EMBL" id="CP042912">
    <property type="protein sequence ID" value="QEG22321.1"/>
    <property type="molecule type" value="Genomic_DNA"/>
</dbReference>
<evidence type="ECO:0000313" key="5">
    <source>
        <dbReference type="EMBL" id="QEG22321.1"/>
    </source>
</evidence>
<dbReference type="KEGG" id="mff:MFFC18_22010"/>
<dbReference type="AlphaFoldDB" id="A0A5B9PHH0"/>
<dbReference type="GO" id="GO:0016829">
    <property type="term" value="F:lyase activity"/>
    <property type="evidence" value="ECO:0007669"/>
    <property type="project" value="UniProtKB-KW"/>
</dbReference>
<dbReference type="CDD" id="cd05237">
    <property type="entry name" value="UDP_invert_4-6DH_SDR_e"/>
    <property type="match status" value="1"/>
</dbReference>
<dbReference type="Proteomes" id="UP000322214">
    <property type="component" value="Chromosome"/>
</dbReference>
<dbReference type="InterPro" id="IPR051203">
    <property type="entry name" value="Polysaccharide_Synthase-Rel"/>
</dbReference>
<gene>
    <name evidence="5" type="primary">pglF</name>
    <name evidence="5" type="ORF">MFFC18_22010</name>
</gene>
<dbReference type="STRING" id="980251.GCA_001642875_00106"/>
<feature type="domain" description="Polysaccharide biosynthesis protein CapD-like" evidence="4">
    <location>
        <begin position="310"/>
        <end position="590"/>
    </location>
</feature>
<keyword evidence="3" id="KW-0812">Transmembrane</keyword>
<dbReference type="EC" id="4.2.1.135" evidence="5"/>
<dbReference type="PANTHER" id="PTHR43318:SF1">
    <property type="entry name" value="POLYSACCHARIDE BIOSYNTHESIS PROTEIN EPSC-RELATED"/>
    <property type="match status" value="1"/>
</dbReference>
<evidence type="ECO:0000256" key="3">
    <source>
        <dbReference type="SAM" id="Phobius"/>
    </source>
</evidence>
<feature type="transmembrane region" description="Helical" evidence="3">
    <location>
        <begin position="32"/>
        <end position="55"/>
    </location>
</feature>
<reference evidence="5 6" key="1">
    <citation type="submission" date="2019-08" db="EMBL/GenBank/DDBJ databases">
        <title>Deep-cultivation of Planctomycetes and their phenomic and genomic characterization uncovers novel biology.</title>
        <authorList>
            <person name="Wiegand S."/>
            <person name="Jogler M."/>
            <person name="Boedeker C."/>
            <person name="Pinto D."/>
            <person name="Vollmers J."/>
            <person name="Rivas-Marin E."/>
            <person name="Kohn T."/>
            <person name="Peeters S.H."/>
            <person name="Heuer A."/>
            <person name="Rast P."/>
            <person name="Oberbeckmann S."/>
            <person name="Bunk B."/>
            <person name="Jeske O."/>
            <person name="Meyerdierks A."/>
            <person name="Storesund J.E."/>
            <person name="Kallscheuer N."/>
            <person name="Luecker S."/>
            <person name="Lage O.M."/>
            <person name="Pohl T."/>
            <person name="Merkel B.J."/>
            <person name="Hornburger P."/>
            <person name="Mueller R.-W."/>
            <person name="Bruemmer F."/>
            <person name="Labrenz M."/>
            <person name="Spormann A.M."/>
            <person name="Op den Camp H."/>
            <person name="Overmann J."/>
            <person name="Amann R."/>
            <person name="Jetten M.S.M."/>
            <person name="Mascher T."/>
            <person name="Medema M.H."/>
            <person name="Devos D.P."/>
            <person name="Kaster A.-K."/>
            <person name="Ovreas L."/>
            <person name="Rohde M."/>
            <person name="Galperin M.Y."/>
            <person name="Jogler C."/>
        </authorList>
    </citation>
    <scope>NUCLEOTIDE SEQUENCE [LARGE SCALE GENOMIC DNA]</scope>
    <source>
        <strain evidence="5 6">FC18</strain>
    </source>
</reference>
<dbReference type="RefSeq" id="WP_075081570.1">
    <property type="nucleotide sequence ID" value="NZ_CP042912.1"/>
</dbReference>
<accession>A0A5B9PHH0</accession>
<evidence type="ECO:0000313" key="6">
    <source>
        <dbReference type="Proteomes" id="UP000322214"/>
    </source>
</evidence>
<dbReference type="OrthoDB" id="9803111at2"/>
<sequence>MSNHTAESDRTDSKESTAFHLRLRDRLVSMRLALLIVCHLFAFAAIYWAAFLMRFTLDIPLKYQEIYWANLPFVVGLKLLVFYALGSFHGWWRHVNFSDFIALLRSAVAASLLIIAFDYFVMQNWQHRIPRIVLVNDFVMTIVVLGGLRSCWRVWDERIAPLDGSRVTDRALIVGSDFDTAKLAHLINGQTKLGIRIVGMVSALDQRNGRRYSDLRVVGTLEDLSTLMQQHRTTTLFVVTGTLKGRRLRDLLDSASDRGFKIKILPPLNDHLRGADSVPIREVSYNDLLRREPADLNLGAIEKIVDGKTVLVTGAGGSIGSELCRQLSRFHPRKMILLGRGENRIYHIERELNDNAPHIRYVPRIANITDAARIREIFETLKPDLVFHAAAHKHVPLVEENVGESIINNILGTKVMADHAHEFGVDRFVMVSTDKSVNPTSIMGCTKQMAERYCQTIGQNSKTAFISTRFGNVLGSAGSVVPLFQEQIRRGGPITITDKRMTRYFMTIPEASQLVIQAASMGSGGEIFVLEMGEPVKIIDLANDLIRLAGHSPGSIEIVEKGMRPGEKLYEELYYGDEKSIPTSHDQILSSHSRAFRFEEVEHQVHTLIESAYADTAVIRGLIKKFVPEYGGQPAKPQQRKPNSPEKEKIQ</sequence>